<dbReference type="PROSITE" id="PS01162">
    <property type="entry name" value="QOR_ZETA_CRYSTAL"/>
    <property type="match status" value="1"/>
</dbReference>
<dbReference type="GO" id="GO:0008270">
    <property type="term" value="F:zinc ion binding"/>
    <property type="evidence" value="ECO:0007669"/>
    <property type="project" value="InterPro"/>
</dbReference>
<dbReference type="Pfam" id="PF13602">
    <property type="entry name" value="ADH_zinc_N_2"/>
    <property type="match status" value="1"/>
</dbReference>
<dbReference type="SUPFAM" id="SSF51735">
    <property type="entry name" value="NAD(P)-binding Rossmann-fold domains"/>
    <property type="match status" value="1"/>
</dbReference>
<dbReference type="InterPro" id="IPR020843">
    <property type="entry name" value="ER"/>
</dbReference>
<sequence length="301" mass="32151">MKAFVYNENGDIGYSSDGTSVRQPSVEQVQVKVLAASINPVDLGLPHAPIVKQNARNRPIGFDFAGEVTIGCGSFCEYTVADVSRITHIPKGMSPVVAASLPVASLASLQALNKGEGLAPGKSILILGASGGTGASAVQIAKAYGAKVYAVCSGRNAEYVKSLGADVVMDYTKEGFQLPNEQCPPNSVDMALDCVKNPNYEPMARKTFKEGGKYVALGSDSLTDRMAYFMEPFLPFPVQRPNYCQVLVQVNTKELDELSDLVTSGKLKITIDEMPFTEEGCESAVQAIKGRRARGKVVIVM</sequence>
<dbReference type="GO" id="GO:0016491">
    <property type="term" value="F:oxidoreductase activity"/>
    <property type="evidence" value="ECO:0007669"/>
    <property type="project" value="InterPro"/>
</dbReference>
<organism evidence="2 3">
    <name type="scientific">Perkinsus chesapeaki</name>
    <name type="common">Clam parasite</name>
    <name type="synonym">Perkinsus andrewsi</name>
    <dbReference type="NCBI Taxonomy" id="330153"/>
    <lineage>
        <taxon>Eukaryota</taxon>
        <taxon>Sar</taxon>
        <taxon>Alveolata</taxon>
        <taxon>Perkinsozoa</taxon>
        <taxon>Perkinsea</taxon>
        <taxon>Perkinsida</taxon>
        <taxon>Perkinsidae</taxon>
        <taxon>Perkinsus</taxon>
    </lineage>
</organism>
<dbReference type="AlphaFoldDB" id="A0A7J6L6I6"/>
<dbReference type="InterPro" id="IPR052733">
    <property type="entry name" value="Chloroplast_QOR"/>
</dbReference>
<dbReference type="OrthoDB" id="415383at2759"/>
<reference evidence="2 3" key="1">
    <citation type="submission" date="2020-04" db="EMBL/GenBank/DDBJ databases">
        <title>Perkinsus chesapeaki whole genome sequence.</title>
        <authorList>
            <person name="Bogema D.R."/>
        </authorList>
    </citation>
    <scope>NUCLEOTIDE SEQUENCE [LARGE SCALE GENOMIC DNA]</scope>
    <source>
        <strain evidence="2">ATCC PRA-425</strain>
    </source>
</reference>
<feature type="domain" description="Enoyl reductase (ER)" evidence="1">
    <location>
        <begin position="10"/>
        <end position="299"/>
    </location>
</feature>
<dbReference type="SMART" id="SM00829">
    <property type="entry name" value="PKS_ER"/>
    <property type="match status" value="1"/>
</dbReference>
<protein>
    <recommendedName>
        <fullName evidence="1">Enoyl reductase (ER) domain-containing protein</fullName>
    </recommendedName>
</protein>
<evidence type="ECO:0000259" key="1">
    <source>
        <dbReference type="SMART" id="SM00829"/>
    </source>
</evidence>
<dbReference type="PANTHER" id="PTHR44013">
    <property type="entry name" value="ZINC-TYPE ALCOHOL DEHYDROGENASE-LIKE PROTEIN C16A3.02C"/>
    <property type="match status" value="1"/>
</dbReference>
<comment type="caution">
    <text evidence="2">The sequence shown here is derived from an EMBL/GenBank/DDBJ whole genome shotgun (WGS) entry which is preliminary data.</text>
</comment>
<accession>A0A7J6L6I6</accession>
<dbReference type="Proteomes" id="UP000591131">
    <property type="component" value="Unassembled WGS sequence"/>
</dbReference>
<name>A0A7J6L6I6_PERCH</name>
<dbReference type="SUPFAM" id="SSF50129">
    <property type="entry name" value="GroES-like"/>
    <property type="match status" value="1"/>
</dbReference>
<evidence type="ECO:0000313" key="2">
    <source>
        <dbReference type="EMBL" id="KAF4654825.1"/>
    </source>
</evidence>
<dbReference type="InterPro" id="IPR011032">
    <property type="entry name" value="GroES-like_sf"/>
</dbReference>
<dbReference type="Gene3D" id="3.90.180.10">
    <property type="entry name" value="Medium-chain alcohol dehydrogenases, catalytic domain"/>
    <property type="match status" value="2"/>
</dbReference>
<dbReference type="InterPro" id="IPR036291">
    <property type="entry name" value="NAD(P)-bd_dom_sf"/>
</dbReference>
<keyword evidence="3" id="KW-1185">Reference proteome</keyword>
<dbReference type="EMBL" id="JAAPAO010000701">
    <property type="protein sequence ID" value="KAF4654825.1"/>
    <property type="molecule type" value="Genomic_DNA"/>
</dbReference>
<dbReference type="PANTHER" id="PTHR44013:SF1">
    <property type="entry name" value="ZINC-TYPE ALCOHOL DEHYDROGENASE-LIKE PROTEIN C16A3.02C"/>
    <property type="match status" value="1"/>
</dbReference>
<dbReference type="Gene3D" id="3.40.50.720">
    <property type="entry name" value="NAD(P)-binding Rossmann-like Domain"/>
    <property type="match status" value="1"/>
</dbReference>
<evidence type="ECO:0000313" key="3">
    <source>
        <dbReference type="Proteomes" id="UP000591131"/>
    </source>
</evidence>
<dbReference type="CDD" id="cd08267">
    <property type="entry name" value="MDR1"/>
    <property type="match status" value="1"/>
</dbReference>
<dbReference type="InterPro" id="IPR002364">
    <property type="entry name" value="Quin_OxRdtase/zeta-crystal_CS"/>
</dbReference>
<proteinExistence type="predicted"/>
<gene>
    <name evidence="2" type="ORF">FOL47_009767</name>
</gene>